<dbReference type="InterPro" id="IPR036388">
    <property type="entry name" value="WH-like_DNA-bd_sf"/>
</dbReference>
<dbReference type="RefSeq" id="WP_379906833.1">
    <property type="nucleotide sequence ID" value="NZ_JBHRTR010000054.1"/>
</dbReference>
<gene>
    <name evidence="5" type="ORF">ACFOGJ_29205</name>
</gene>
<evidence type="ECO:0000313" key="6">
    <source>
        <dbReference type="Proteomes" id="UP001595528"/>
    </source>
</evidence>
<dbReference type="InterPro" id="IPR036390">
    <property type="entry name" value="WH_DNA-bd_sf"/>
</dbReference>
<name>A0ABV7L9J0_9PROT</name>
<protein>
    <submittedName>
        <fullName evidence="5">Winged helix-turn-helix transcriptional regulator</fullName>
    </submittedName>
</protein>
<dbReference type="PANTHER" id="PTHR33204">
    <property type="entry name" value="TRANSCRIPTIONAL REGULATOR, MARR FAMILY"/>
    <property type="match status" value="1"/>
</dbReference>
<dbReference type="PANTHER" id="PTHR33204:SF18">
    <property type="entry name" value="TRANSCRIPTIONAL REGULATORY PROTEIN"/>
    <property type="match status" value="1"/>
</dbReference>
<dbReference type="InterPro" id="IPR002577">
    <property type="entry name" value="HTH_HxlR"/>
</dbReference>
<proteinExistence type="predicted"/>
<sequence>MKRTSFGTARCPVARALDAIGDWWTLLIVREALRGARRFGEFEQRLGLAKNILAARLRKMVADGILERRPAPERADRSEYHLTEKGRRLQVVLLSLRQWGEDHLYAPGEEITLMVDEEAGAPLRRLRVQAEDGRLLGPGEVRLRSGRTATPDGN</sequence>
<dbReference type="Gene3D" id="1.10.10.10">
    <property type="entry name" value="Winged helix-like DNA-binding domain superfamily/Winged helix DNA-binding domain"/>
    <property type="match status" value="1"/>
</dbReference>
<organism evidence="5 6">
    <name type="scientific">Marinibaculum pumilum</name>
    <dbReference type="NCBI Taxonomy" id="1766165"/>
    <lineage>
        <taxon>Bacteria</taxon>
        <taxon>Pseudomonadati</taxon>
        <taxon>Pseudomonadota</taxon>
        <taxon>Alphaproteobacteria</taxon>
        <taxon>Rhodospirillales</taxon>
        <taxon>Rhodospirillaceae</taxon>
        <taxon>Marinibaculum</taxon>
    </lineage>
</organism>
<dbReference type="EMBL" id="JBHRTR010000054">
    <property type="protein sequence ID" value="MFC3231361.1"/>
    <property type="molecule type" value="Genomic_DNA"/>
</dbReference>
<accession>A0ABV7L9J0</accession>
<keyword evidence="2" id="KW-0238">DNA-binding</keyword>
<evidence type="ECO:0000256" key="3">
    <source>
        <dbReference type="ARBA" id="ARBA00023163"/>
    </source>
</evidence>
<dbReference type="SUPFAM" id="SSF46785">
    <property type="entry name" value="Winged helix' DNA-binding domain"/>
    <property type="match status" value="1"/>
</dbReference>
<keyword evidence="6" id="KW-1185">Reference proteome</keyword>
<comment type="caution">
    <text evidence="5">The sequence shown here is derived from an EMBL/GenBank/DDBJ whole genome shotgun (WGS) entry which is preliminary data.</text>
</comment>
<reference evidence="6" key="1">
    <citation type="journal article" date="2019" name="Int. J. Syst. Evol. Microbiol.">
        <title>The Global Catalogue of Microorganisms (GCM) 10K type strain sequencing project: providing services to taxonomists for standard genome sequencing and annotation.</title>
        <authorList>
            <consortium name="The Broad Institute Genomics Platform"/>
            <consortium name="The Broad Institute Genome Sequencing Center for Infectious Disease"/>
            <person name="Wu L."/>
            <person name="Ma J."/>
        </authorList>
    </citation>
    <scope>NUCLEOTIDE SEQUENCE [LARGE SCALE GENOMIC DNA]</scope>
    <source>
        <strain evidence="6">KCTC 42964</strain>
    </source>
</reference>
<evidence type="ECO:0000256" key="2">
    <source>
        <dbReference type="ARBA" id="ARBA00023125"/>
    </source>
</evidence>
<dbReference type="Pfam" id="PF01638">
    <property type="entry name" value="HxlR"/>
    <property type="match status" value="1"/>
</dbReference>
<keyword evidence="1" id="KW-0805">Transcription regulation</keyword>
<evidence type="ECO:0000313" key="5">
    <source>
        <dbReference type="EMBL" id="MFC3231361.1"/>
    </source>
</evidence>
<feature type="domain" description="HTH hxlR-type" evidence="4">
    <location>
        <begin position="11"/>
        <end position="108"/>
    </location>
</feature>
<evidence type="ECO:0000259" key="4">
    <source>
        <dbReference type="PROSITE" id="PS51118"/>
    </source>
</evidence>
<evidence type="ECO:0000256" key="1">
    <source>
        <dbReference type="ARBA" id="ARBA00023015"/>
    </source>
</evidence>
<keyword evidence="3" id="KW-0804">Transcription</keyword>
<dbReference type="PROSITE" id="PS51118">
    <property type="entry name" value="HTH_HXLR"/>
    <property type="match status" value="1"/>
</dbReference>
<dbReference type="Proteomes" id="UP001595528">
    <property type="component" value="Unassembled WGS sequence"/>
</dbReference>